<evidence type="ECO:0000313" key="7">
    <source>
        <dbReference type="Proteomes" id="UP000250235"/>
    </source>
</evidence>
<dbReference type="InterPro" id="IPR027417">
    <property type="entry name" value="P-loop_NTPase"/>
</dbReference>
<dbReference type="Gene3D" id="1.25.40.10">
    <property type="entry name" value="Tetratricopeptide repeat domain"/>
    <property type="match status" value="2"/>
</dbReference>
<feature type="repeat" description="TPR" evidence="5">
    <location>
        <begin position="75"/>
        <end position="108"/>
    </location>
</feature>
<dbReference type="Pfam" id="PF14559">
    <property type="entry name" value="TPR_19"/>
    <property type="match status" value="1"/>
</dbReference>
<sequence length="517" mass="58189">MSQQATTSQLLAQASNALARGKFDLARQVLSQILAGNPGLVDAQSLYGIACLMGGDAIQATGFLRKVASQRPADANMQMYLGCALHDAGELDEALVHLRRACELAPGQASIWYNLGKALKQRGQLQDADRALRRALTLDERHLLARIGVADIATMQGDIPRAVAEYRHVLRLQPDRAEAWHGLANLKTEPLSPADVEQLRHAMRNPGIQPDMRVALGFSLYRALEDQRDYAGAFEALRRANADKRRFVKWDAAAEHARIDRIMEAFRVPLPAPADPGLGREVILIVSLPRSGSTLVEHILASHPDVEGANEIPDLPQVIEDESRRRGQPFPDWVALATADDWSRLGRDYLARTARWREKRPRFTDKELRNWSLVGAALAMLPGAKIVHCHRDPVETCFSCYRHLFRHGVHFSYDLDEMADHYRDYERLAGFWLTRYPGQVLDFPYEALLQQPEARIRRLLAFCDLPFDPACLEPHRTKREVLSTASAAQVREPIHGDTARSKPYLDLLQTLRDRLAR</sequence>
<dbReference type="SUPFAM" id="SSF52540">
    <property type="entry name" value="P-loop containing nucleoside triphosphate hydrolases"/>
    <property type="match status" value="1"/>
</dbReference>
<dbReference type="SMART" id="SM00028">
    <property type="entry name" value="TPR"/>
    <property type="match status" value="3"/>
</dbReference>
<dbReference type="OrthoDB" id="512956at2759"/>
<evidence type="ECO:0000313" key="6">
    <source>
        <dbReference type="EMBL" id="KZV43544.1"/>
    </source>
</evidence>
<dbReference type="Proteomes" id="UP000250235">
    <property type="component" value="Unassembled WGS sequence"/>
</dbReference>
<accession>A0A2Z7C9F0</accession>
<feature type="repeat" description="TPR" evidence="5">
    <location>
        <begin position="109"/>
        <end position="142"/>
    </location>
</feature>
<dbReference type="SUPFAM" id="SSF48452">
    <property type="entry name" value="TPR-like"/>
    <property type="match status" value="1"/>
</dbReference>
<dbReference type="AlphaFoldDB" id="A0A2Z7C9F0"/>
<dbReference type="Gene3D" id="3.40.50.300">
    <property type="entry name" value="P-loop containing nucleotide triphosphate hydrolases"/>
    <property type="match status" value="1"/>
</dbReference>
<proteinExistence type="inferred from homology"/>
<keyword evidence="7" id="KW-1185">Reference proteome</keyword>
<evidence type="ECO:0000256" key="4">
    <source>
        <dbReference type="ARBA" id="ARBA00048460"/>
    </source>
</evidence>
<dbReference type="Pfam" id="PF13414">
    <property type="entry name" value="TPR_11"/>
    <property type="match status" value="1"/>
</dbReference>
<dbReference type="PANTHER" id="PTHR12788:SF10">
    <property type="entry name" value="PROTEIN-TYROSINE SULFOTRANSFERASE"/>
    <property type="match status" value="1"/>
</dbReference>
<dbReference type="InterPro" id="IPR026634">
    <property type="entry name" value="TPST-like"/>
</dbReference>
<gene>
    <name evidence="6" type="ORF">F511_08032</name>
</gene>
<evidence type="ECO:0000256" key="5">
    <source>
        <dbReference type="PROSITE-ProRule" id="PRU00339"/>
    </source>
</evidence>
<dbReference type="EC" id="2.8.2.20" evidence="2"/>
<evidence type="ECO:0000256" key="3">
    <source>
        <dbReference type="ARBA" id="ARBA00022679"/>
    </source>
</evidence>
<keyword evidence="5" id="KW-0802">TPR repeat</keyword>
<dbReference type="GO" id="GO:0008476">
    <property type="term" value="F:protein-tyrosine sulfotransferase activity"/>
    <property type="evidence" value="ECO:0007669"/>
    <property type="project" value="UniProtKB-EC"/>
</dbReference>
<name>A0A2Z7C9F0_9LAMI</name>
<dbReference type="PANTHER" id="PTHR12788">
    <property type="entry name" value="PROTEIN-TYROSINE SULFOTRANSFERASE 2"/>
    <property type="match status" value="1"/>
</dbReference>
<reference evidence="6 7" key="1">
    <citation type="journal article" date="2015" name="Proc. Natl. Acad. Sci. U.S.A.">
        <title>The resurrection genome of Boea hygrometrica: A blueprint for survival of dehydration.</title>
        <authorList>
            <person name="Xiao L."/>
            <person name="Yang G."/>
            <person name="Zhang L."/>
            <person name="Yang X."/>
            <person name="Zhao S."/>
            <person name="Ji Z."/>
            <person name="Zhou Q."/>
            <person name="Hu M."/>
            <person name="Wang Y."/>
            <person name="Chen M."/>
            <person name="Xu Y."/>
            <person name="Jin H."/>
            <person name="Xiao X."/>
            <person name="Hu G."/>
            <person name="Bao F."/>
            <person name="Hu Y."/>
            <person name="Wan P."/>
            <person name="Li L."/>
            <person name="Deng X."/>
            <person name="Kuang T."/>
            <person name="Xiang C."/>
            <person name="Zhu J.K."/>
            <person name="Oliver M.J."/>
            <person name="He Y."/>
        </authorList>
    </citation>
    <scope>NUCLEOTIDE SEQUENCE [LARGE SCALE GENOMIC DNA]</scope>
    <source>
        <strain evidence="7">cv. XS01</strain>
    </source>
</reference>
<organism evidence="6 7">
    <name type="scientific">Dorcoceras hygrometricum</name>
    <dbReference type="NCBI Taxonomy" id="472368"/>
    <lineage>
        <taxon>Eukaryota</taxon>
        <taxon>Viridiplantae</taxon>
        <taxon>Streptophyta</taxon>
        <taxon>Embryophyta</taxon>
        <taxon>Tracheophyta</taxon>
        <taxon>Spermatophyta</taxon>
        <taxon>Magnoliopsida</taxon>
        <taxon>eudicotyledons</taxon>
        <taxon>Gunneridae</taxon>
        <taxon>Pentapetalae</taxon>
        <taxon>asterids</taxon>
        <taxon>lamiids</taxon>
        <taxon>Lamiales</taxon>
        <taxon>Gesneriaceae</taxon>
        <taxon>Didymocarpoideae</taxon>
        <taxon>Trichosporeae</taxon>
        <taxon>Loxocarpinae</taxon>
        <taxon>Dorcoceras</taxon>
    </lineage>
</organism>
<dbReference type="Pfam" id="PF13469">
    <property type="entry name" value="Sulfotransfer_3"/>
    <property type="match status" value="1"/>
</dbReference>
<dbReference type="GO" id="GO:0005794">
    <property type="term" value="C:Golgi apparatus"/>
    <property type="evidence" value="ECO:0007669"/>
    <property type="project" value="TreeGrafter"/>
</dbReference>
<dbReference type="InterPro" id="IPR011990">
    <property type="entry name" value="TPR-like_helical_dom_sf"/>
</dbReference>
<dbReference type="InterPro" id="IPR019734">
    <property type="entry name" value="TPR_rpt"/>
</dbReference>
<protein>
    <recommendedName>
        <fullName evidence="2">protein-tyrosine sulfotransferase</fullName>
        <ecNumber evidence="2">2.8.2.20</ecNumber>
    </recommendedName>
</protein>
<dbReference type="PROSITE" id="PS50005">
    <property type="entry name" value="TPR"/>
    <property type="match status" value="2"/>
</dbReference>
<keyword evidence="3" id="KW-0808">Transferase</keyword>
<evidence type="ECO:0000256" key="2">
    <source>
        <dbReference type="ARBA" id="ARBA00013262"/>
    </source>
</evidence>
<comment type="catalytic activity">
    <reaction evidence="4">
        <text>L-tyrosyl-[protein] + 3'-phosphoadenylyl sulfate = O-sulfo-L-tyrosine-[protein] + adenosine 3',5'-bisphosphate + H(+)</text>
        <dbReference type="Rhea" id="RHEA:16801"/>
        <dbReference type="Rhea" id="RHEA-COMP:10136"/>
        <dbReference type="Rhea" id="RHEA-COMP:11688"/>
        <dbReference type="ChEBI" id="CHEBI:15378"/>
        <dbReference type="ChEBI" id="CHEBI:46858"/>
        <dbReference type="ChEBI" id="CHEBI:58339"/>
        <dbReference type="ChEBI" id="CHEBI:58343"/>
        <dbReference type="ChEBI" id="CHEBI:65286"/>
        <dbReference type="EC" id="2.8.2.20"/>
    </reaction>
</comment>
<comment type="similarity">
    <text evidence="1">Belongs to the protein sulfotransferase family.</text>
</comment>
<dbReference type="EMBL" id="KQ998100">
    <property type="protein sequence ID" value="KZV43544.1"/>
    <property type="molecule type" value="Genomic_DNA"/>
</dbReference>
<evidence type="ECO:0000256" key="1">
    <source>
        <dbReference type="ARBA" id="ARBA00009988"/>
    </source>
</evidence>